<feature type="domain" description="Peptidase S24/S26A/S26B/S26C" evidence="1">
    <location>
        <begin position="2"/>
        <end position="44"/>
    </location>
</feature>
<dbReference type="InterPro" id="IPR015927">
    <property type="entry name" value="Peptidase_S24_S26A/B/C"/>
</dbReference>
<evidence type="ECO:0000313" key="3">
    <source>
        <dbReference type="Proteomes" id="UP001168167"/>
    </source>
</evidence>
<comment type="caution">
    <text evidence="2">The sequence shown here is derived from an EMBL/GenBank/DDBJ whole genome shotgun (WGS) entry which is preliminary data.</text>
</comment>
<protein>
    <recommendedName>
        <fullName evidence="1">Peptidase S24/S26A/S26B/S26C domain-containing protein</fullName>
    </recommendedName>
</protein>
<dbReference type="Proteomes" id="UP001168167">
    <property type="component" value="Unassembled WGS sequence"/>
</dbReference>
<reference evidence="2" key="1">
    <citation type="submission" date="2022-08" db="EMBL/GenBank/DDBJ databases">
        <authorList>
            <person name="Dzunkova M."/>
            <person name="La Clair J."/>
            <person name="Tyml T."/>
            <person name="Doud D."/>
            <person name="Schulz F."/>
            <person name="Piquer S."/>
            <person name="Porcel Sanchis D."/>
            <person name="Osborn A."/>
            <person name="Robinson D."/>
            <person name="Louie K.B."/>
            <person name="Bowen B.P."/>
            <person name="Bowers R."/>
            <person name="Lee J."/>
            <person name="Arnau Llombart V."/>
            <person name="Diaz Villanueva W."/>
            <person name="Gosliner T."/>
            <person name="Northen T."/>
            <person name="Cheng J.-F."/>
            <person name="Burkart M.D."/>
            <person name="Woyke T."/>
        </authorList>
    </citation>
    <scope>NUCLEOTIDE SEQUENCE</scope>
    <source>
        <strain evidence="2">Df01</strain>
    </source>
</reference>
<dbReference type="InterPro" id="IPR036286">
    <property type="entry name" value="LexA/Signal_pep-like_sf"/>
</dbReference>
<dbReference type="Pfam" id="PF00717">
    <property type="entry name" value="Peptidase_S24"/>
    <property type="match status" value="1"/>
</dbReference>
<dbReference type="SUPFAM" id="SSF51306">
    <property type="entry name" value="LexA/Signal peptidase"/>
    <property type="match status" value="1"/>
</dbReference>
<sequence>MVAAGQPILALENQIGQVMVPDNILRWKCFALKVQGDSMMLIFSKEIMWSCANSRLLKTAILL</sequence>
<evidence type="ECO:0000259" key="1">
    <source>
        <dbReference type="Pfam" id="PF00717"/>
    </source>
</evidence>
<gene>
    <name evidence="2" type="ORF">NQX30_00045</name>
</gene>
<organism evidence="2 3">
    <name type="scientific">Candidatus Doriopsillibacter californiensis</name>
    <dbReference type="NCBI Taxonomy" id="2970740"/>
    <lineage>
        <taxon>Bacteria</taxon>
        <taxon>Pseudomonadati</taxon>
        <taxon>Pseudomonadota</taxon>
        <taxon>Gammaproteobacteria</taxon>
        <taxon>Candidatus Tethybacterales</taxon>
        <taxon>Candidatus Persebacteraceae</taxon>
        <taxon>Candidatus Doriopsillibacter</taxon>
    </lineage>
</organism>
<proteinExistence type="predicted"/>
<reference evidence="2" key="2">
    <citation type="journal article" date="2023" name="Microbiome">
        <title>Synthase-selected sorting approach identifies a beta-lactone synthase in a nudibranch symbiotic bacterium.</title>
        <authorList>
            <person name="Dzunkova M."/>
            <person name="La Clair J.J."/>
            <person name="Tyml T."/>
            <person name="Doud D."/>
            <person name="Schulz F."/>
            <person name="Piquer-Esteban S."/>
            <person name="Porcel Sanchis D."/>
            <person name="Osborn A."/>
            <person name="Robinson D."/>
            <person name="Louie K.B."/>
            <person name="Bowen B.P."/>
            <person name="Bowers R.M."/>
            <person name="Lee J."/>
            <person name="Arnau V."/>
            <person name="Diaz-Villanueva W."/>
            <person name="Stepanauskas R."/>
            <person name="Gosliner T."/>
            <person name="Date S.V."/>
            <person name="Northen T.R."/>
            <person name="Cheng J.F."/>
            <person name="Burkart M.D."/>
            <person name="Woyke T."/>
        </authorList>
    </citation>
    <scope>NUCLEOTIDE SEQUENCE</scope>
    <source>
        <strain evidence="2">Df01</strain>
    </source>
</reference>
<dbReference type="Gene3D" id="2.10.109.10">
    <property type="entry name" value="Umud Fragment, subunit A"/>
    <property type="match status" value="1"/>
</dbReference>
<evidence type="ECO:0000313" key="2">
    <source>
        <dbReference type="EMBL" id="MDM5146781.1"/>
    </source>
</evidence>
<accession>A0ABT7QJ62</accession>
<name>A0ABT7QJ62_9GAMM</name>
<dbReference type="EMBL" id="JANQAO010000001">
    <property type="protein sequence ID" value="MDM5146781.1"/>
    <property type="molecule type" value="Genomic_DNA"/>
</dbReference>
<keyword evidence="3" id="KW-1185">Reference proteome</keyword>